<organism evidence="2 3">
    <name type="scientific">Hymenolepis diminuta</name>
    <name type="common">Rat tapeworm</name>
    <dbReference type="NCBI Taxonomy" id="6216"/>
    <lineage>
        <taxon>Eukaryota</taxon>
        <taxon>Metazoa</taxon>
        <taxon>Spiralia</taxon>
        <taxon>Lophotrochozoa</taxon>
        <taxon>Platyhelminthes</taxon>
        <taxon>Cestoda</taxon>
        <taxon>Eucestoda</taxon>
        <taxon>Cyclophyllidea</taxon>
        <taxon>Hymenolepididae</taxon>
        <taxon>Hymenolepis</taxon>
    </lineage>
</organism>
<protein>
    <submittedName>
        <fullName evidence="2">Uncharacterized protein</fullName>
    </submittedName>
</protein>
<feature type="region of interest" description="Disordered" evidence="1">
    <location>
        <begin position="1"/>
        <end position="47"/>
    </location>
</feature>
<evidence type="ECO:0000313" key="2">
    <source>
        <dbReference type="EMBL" id="VUZ47373.1"/>
    </source>
</evidence>
<sequence length="163" mass="18504">MDSFEPPNMVTKSAVQDSLGVQKSPDFTHASPQDSLNPNTPHANPYQPIPYYPHYSYPLPASFMPRPTPYDPSTPFSRWFKSTDAFLSQLSEAYKTSALITVLPKDTRLRLQLRGITEISDYDSVKSTLLNLMRVTKKPKSALDLFRRRQMPGESFVQFAMAL</sequence>
<feature type="compositionally biased region" description="Polar residues" evidence="1">
    <location>
        <begin position="30"/>
        <end position="42"/>
    </location>
</feature>
<name>A0A564YL62_HYMDI</name>
<dbReference type="AlphaFoldDB" id="A0A564YL62"/>
<evidence type="ECO:0000256" key="1">
    <source>
        <dbReference type="SAM" id="MobiDB-lite"/>
    </source>
</evidence>
<keyword evidence="3" id="KW-1185">Reference proteome</keyword>
<accession>A0A564YL62</accession>
<gene>
    <name evidence="2" type="ORF">WMSIL1_LOCUS6870</name>
</gene>
<feature type="compositionally biased region" description="Polar residues" evidence="1">
    <location>
        <begin position="10"/>
        <end position="21"/>
    </location>
</feature>
<dbReference type="EMBL" id="CABIJS010000233">
    <property type="protein sequence ID" value="VUZ47373.1"/>
    <property type="molecule type" value="Genomic_DNA"/>
</dbReference>
<reference evidence="2 3" key="1">
    <citation type="submission" date="2019-07" db="EMBL/GenBank/DDBJ databases">
        <authorList>
            <person name="Jastrzebski P J."/>
            <person name="Paukszto L."/>
            <person name="Jastrzebski P J."/>
        </authorList>
    </citation>
    <scope>NUCLEOTIDE SEQUENCE [LARGE SCALE GENOMIC DNA]</scope>
    <source>
        <strain evidence="2 3">WMS-il1</strain>
    </source>
</reference>
<evidence type="ECO:0000313" key="3">
    <source>
        <dbReference type="Proteomes" id="UP000321570"/>
    </source>
</evidence>
<proteinExistence type="predicted"/>
<dbReference type="Proteomes" id="UP000321570">
    <property type="component" value="Unassembled WGS sequence"/>
</dbReference>